<keyword evidence="5" id="KW-0378">Hydrolase</keyword>
<keyword evidence="13" id="KW-1185">Reference proteome</keyword>
<protein>
    <recommendedName>
        <fullName evidence="9">M-phase inducer phosphatase</fullName>
        <ecNumber evidence="2">3.1.3.48</ecNumber>
    </recommendedName>
</protein>
<dbReference type="InParanoid" id="A0A448YQM5"/>
<keyword evidence="4" id="KW-0498">Mitosis</keyword>
<dbReference type="PRINTS" id="PR00716">
    <property type="entry name" value="MPIPHPHTASE"/>
</dbReference>
<dbReference type="Gene3D" id="3.40.250.10">
    <property type="entry name" value="Rhodanese-like domain"/>
    <property type="match status" value="1"/>
</dbReference>
<dbReference type="Pfam" id="PF00581">
    <property type="entry name" value="Rhodanese"/>
    <property type="match status" value="1"/>
</dbReference>
<evidence type="ECO:0000256" key="4">
    <source>
        <dbReference type="ARBA" id="ARBA00022776"/>
    </source>
</evidence>
<dbReference type="SMART" id="SM00450">
    <property type="entry name" value="RHOD"/>
    <property type="match status" value="1"/>
</dbReference>
<dbReference type="GO" id="GO:0010971">
    <property type="term" value="P:positive regulation of G2/M transition of mitotic cell cycle"/>
    <property type="evidence" value="ECO:0007669"/>
    <property type="project" value="TreeGrafter"/>
</dbReference>
<evidence type="ECO:0000313" key="13">
    <source>
        <dbReference type="Proteomes" id="UP000290900"/>
    </source>
</evidence>
<dbReference type="PROSITE" id="PS50206">
    <property type="entry name" value="RHODANESE_3"/>
    <property type="match status" value="1"/>
</dbReference>
<feature type="region of interest" description="Disordered" evidence="10">
    <location>
        <begin position="52"/>
        <end position="91"/>
    </location>
</feature>
<dbReference type="InterPro" id="IPR036873">
    <property type="entry name" value="Rhodanese-like_dom_sf"/>
</dbReference>
<feature type="compositionally biased region" description="Polar residues" evidence="10">
    <location>
        <begin position="17"/>
        <end position="29"/>
    </location>
</feature>
<dbReference type="SUPFAM" id="SSF52821">
    <property type="entry name" value="Rhodanese/Cell cycle control phosphatase"/>
    <property type="match status" value="1"/>
</dbReference>
<feature type="region of interest" description="Disordered" evidence="10">
    <location>
        <begin position="305"/>
        <end position="374"/>
    </location>
</feature>
<dbReference type="EC" id="3.1.3.48" evidence="2"/>
<dbReference type="Proteomes" id="UP000290900">
    <property type="component" value="Unassembled WGS sequence"/>
</dbReference>
<dbReference type="GO" id="GO:0005634">
    <property type="term" value="C:nucleus"/>
    <property type="evidence" value="ECO:0007669"/>
    <property type="project" value="TreeGrafter"/>
</dbReference>
<evidence type="ECO:0000256" key="3">
    <source>
        <dbReference type="ARBA" id="ARBA00022618"/>
    </source>
</evidence>
<evidence type="ECO:0000256" key="6">
    <source>
        <dbReference type="ARBA" id="ARBA00022912"/>
    </source>
</evidence>
<proteinExistence type="inferred from homology"/>
<dbReference type="OrthoDB" id="26523at2759"/>
<dbReference type="STRING" id="13370.A0A448YQM5"/>
<sequence length="757" mass="84197">MSLADMEIDSPPFADSTAASVANDSPSSPSIMTELIGSPLYNASMKLRKSRSSILGHQRSTSSLKRQAHTLSVLDPTEDKENDTSSTQGSVFGKLPAITTITSTPAFRKHVRRRSGTNYRPAFTHQHFHHHSRSSSTVSSNGSIFKICPRPPTTSASSRGLQEALDLFGDVAADTMNTPDIGKPFVSRRRNSFQTGKKQLQQQQQLQQPQQDIQKPDFFSRFPLNCSTPNLNTRPLDMIDLDDAYDAMDYEENASEDDNAEFAEVYGSPLQQRQHAKSRLELNNHIKRNLQRATSLINYSISSSQQHGYHHSGDFDSNELGGPIEESESESEVAALPSAMSASTSDLIHRPRLTRSTTSLAPAPELKSAGFDSSVKQGNSLLSKTSLKTFYIDGCTLPHIDTDQFHRLLVEYQQKRDGRDRLCGQFDELVVVDCRFEYEYQGGHIEGAINVSSKSELEEAFFPDKVINIPPLDFSNNSHSLLVFHCEFSSHRGPLMATNLRSWDRCLNRENYPNLYYPDIVILEGGYKKYYDRFIADNHIHSYVEMGDPQFKDECERGLDKLRRDNKLSLSRKSSISSSLNISLSRKSSYANFETPGSGSNTSTCSANSSCFSLSMSNMPLKRTTSSSTTMTSSSSSLDFGGSTKLDFGGKLKRGSSLFGDDQLTSPNSSAFGNGIFGGFGNRKVDLDSLYDQSPLPKQKLTQQRRTATDDGIFKQPMLPRRLPGPARHRRAETIGCFTYGQRKDRHDTPIGKRTGD</sequence>
<dbReference type="AlphaFoldDB" id="A0A448YQM5"/>
<dbReference type="GO" id="GO:0004725">
    <property type="term" value="F:protein tyrosine phosphatase activity"/>
    <property type="evidence" value="ECO:0007669"/>
    <property type="project" value="UniProtKB-EC"/>
</dbReference>
<accession>A0A448YQM5</accession>
<keyword evidence="3" id="KW-0132">Cell division</keyword>
<dbReference type="GO" id="GO:0051301">
    <property type="term" value="P:cell division"/>
    <property type="evidence" value="ECO:0007669"/>
    <property type="project" value="UniProtKB-KW"/>
</dbReference>
<dbReference type="PANTHER" id="PTHR10828:SF17">
    <property type="entry name" value="PROTEIN-TYROSINE-PHOSPHATASE"/>
    <property type="match status" value="1"/>
</dbReference>
<dbReference type="GO" id="GO:0005737">
    <property type="term" value="C:cytoplasm"/>
    <property type="evidence" value="ECO:0007669"/>
    <property type="project" value="TreeGrafter"/>
</dbReference>
<keyword evidence="7" id="KW-0131">Cell cycle</keyword>
<feature type="domain" description="Rhodanese" evidence="11">
    <location>
        <begin position="425"/>
        <end position="539"/>
    </location>
</feature>
<organism evidence="12 13">
    <name type="scientific">Brettanomyces naardenensis</name>
    <name type="common">Yeast</name>
    <dbReference type="NCBI Taxonomy" id="13370"/>
    <lineage>
        <taxon>Eukaryota</taxon>
        <taxon>Fungi</taxon>
        <taxon>Dikarya</taxon>
        <taxon>Ascomycota</taxon>
        <taxon>Saccharomycotina</taxon>
        <taxon>Pichiomycetes</taxon>
        <taxon>Pichiales</taxon>
        <taxon>Pichiaceae</taxon>
        <taxon>Brettanomyces</taxon>
    </lineage>
</organism>
<reference evidence="12 13" key="1">
    <citation type="submission" date="2018-12" db="EMBL/GenBank/DDBJ databases">
        <authorList>
            <person name="Tiukova I."/>
            <person name="Dainat J."/>
        </authorList>
    </citation>
    <scope>NUCLEOTIDE SEQUENCE [LARGE SCALE GENOMIC DNA]</scope>
</reference>
<evidence type="ECO:0000256" key="7">
    <source>
        <dbReference type="ARBA" id="ARBA00023306"/>
    </source>
</evidence>
<feature type="region of interest" description="Disordered" evidence="10">
    <location>
        <begin position="191"/>
        <end position="212"/>
    </location>
</feature>
<evidence type="ECO:0000256" key="10">
    <source>
        <dbReference type="SAM" id="MobiDB-lite"/>
    </source>
</evidence>
<evidence type="ECO:0000313" key="12">
    <source>
        <dbReference type="EMBL" id="VEU23223.1"/>
    </source>
</evidence>
<dbReference type="InterPro" id="IPR000751">
    <property type="entry name" value="MPI_Phosphatase"/>
</dbReference>
<gene>
    <name evidence="12" type="ORF">BRENAR_LOCUS3954</name>
</gene>
<dbReference type="PANTHER" id="PTHR10828">
    <property type="entry name" value="M-PHASE INDUCER PHOSPHATASE DUAL SPECIFICITY PHOSPHATASE CDC25"/>
    <property type="match status" value="1"/>
</dbReference>
<feature type="region of interest" description="Disordered" evidence="10">
    <location>
        <begin position="1"/>
        <end position="29"/>
    </location>
</feature>
<feature type="compositionally biased region" description="Low complexity" evidence="10">
    <location>
        <begin position="198"/>
        <end position="212"/>
    </location>
</feature>
<comment type="catalytic activity">
    <reaction evidence="8">
        <text>O-phospho-L-tyrosyl-[protein] + H2O = L-tyrosyl-[protein] + phosphate</text>
        <dbReference type="Rhea" id="RHEA:10684"/>
        <dbReference type="Rhea" id="RHEA-COMP:10136"/>
        <dbReference type="Rhea" id="RHEA-COMP:20101"/>
        <dbReference type="ChEBI" id="CHEBI:15377"/>
        <dbReference type="ChEBI" id="CHEBI:43474"/>
        <dbReference type="ChEBI" id="CHEBI:46858"/>
        <dbReference type="ChEBI" id="CHEBI:61978"/>
        <dbReference type="EC" id="3.1.3.48"/>
    </reaction>
</comment>
<dbReference type="FunFam" id="3.40.250.10:FF:000021">
    <property type="entry name" value="M-phase inducer phosphatase cdc-25.2"/>
    <property type="match status" value="1"/>
</dbReference>
<evidence type="ECO:0000259" key="11">
    <source>
        <dbReference type="PROSITE" id="PS50206"/>
    </source>
</evidence>
<evidence type="ECO:0000256" key="5">
    <source>
        <dbReference type="ARBA" id="ARBA00022801"/>
    </source>
</evidence>
<name>A0A448YQM5_BRENA</name>
<dbReference type="InterPro" id="IPR001763">
    <property type="entry name" value="Rhodanese-like_dom"/>
</dbReference>
<dbReference type="GO" id="GO:0000086">
    <property type="term" value="P:G2/M transition of mitotic cell cycle"/>
    <property type="evidence" value="ECO:0007669"/>
    <property type="project" value="TreeGrafter"/>
</dbReference>
<dbReference type="EMBL" id="CAACVR010000037">
    <property type="protein sequence ID" value="VEU23223.1"/>
    <property type="molecule type" value="Genomic_DNA"/>
</dbReference>
<dbReference type="GO" id="GO:0110032">
    <property type="term" value="P:positive regulation of G2/MI transition of meiotic cell cycle"/>
    <property type="evidence" value="ECO:0007669"/>
    <property type="project" value="TreeGrafter"/>
</dbReference>
<keyword evidence="6" id="KW-0904">Protein phosphatase</keyword>
<evidence type="ECO:0000256" key="9">
    <source>
        <dbReference type="ARBA" id="ARBA00067190"/>
    </source>
</evidence>
<evidence type="ECO:0000256" key="1">
    <source>
        <dbReference type="ARBA" id="ARBA00011065"/>
    </source>
</evidence>
<evidence type="ECO:0000256" key="8">
    <source>
        <dbReference type="ARBA" id="ARBA00051722"/>
    </source>
</evidence>
<feature type="compositionally biased region" description="Polar residues" evidence="10">
    <location>
        <begin position="52"/>
        <end position="65"/>
    </location>
</feature>
<evidence type="ECO:0000256" key="2">
    <source>
        <dbReference type="ARBA" id="ARBA00013064"/>
    </source>
</evidence>
<comment type="similarity">
    <text evidence="1">Belongs to the MPI phosphatase family.</text>
</comment>